<feature type="transmembrane region" description="Helical" evidence="6">
    <location>
        <begin position="444"/>
        <end position="464"/>
    </location>
</feature>
<keyword evidence="4 5" id="KW-0472">Membrane</keyword>
<proteinExistence type="predicted"/>
<comment type="caution">
    <text evidence="8">The sequence shown here is derived from an EMBL/GenBank/DDBJ whole genome shotgun (WGS) entry which is preliminary data.</text>
</comment>
<feature type="transmembrane region" description="Helical" evidence="6">
    <location>
        <begin position="137"/>
        <end position="157"/>
    </location>
</feature>
<dbReference type="SMART" id="SM00724">
    <property type="entry name" value="TLC"/>
    <property type="match status" value="1"/>
</dbReference>
<reference evidence="8" key="1">
    <citation type="submission" date="2022-11" db="EMBL/GenBank/DDBJ databases">
        <authorList>
            <person name="Morgan W.R."/>
            <person name="Tartar A."/>
        </authorList>
    </citation>
    <scope>NUCLEOTIDE SEQUENCE</scope>
    <source>
        <strain evidence="8">ARSEF 373</strain>
    </source>
</reference>
<dbReference type="InterPro" id="IPR006634">
    <property type="entry name" value="TLC-dom"/>
</dbReference>
<evidence type="ECO:0000256" key="1">
    <source>
        <dbReference type="ARBA" id="ARBA00004141"/>
    </source>
</evidence>
<evidence type="ECO:0000259" key="7">
    <source>
        <dbReference type="PROSITE" id="PS50922"/>
    </source>
</evidence>
<feature type="transmembrane region" description="Helical" evidence="6">
    <location>
        <begin position="164"/>
        <end position="185"/>
    </location>
</feature>
<dbReference type="Pfam" id="PF14853">
    <property type="entry name" value="Fis1_TPR_C"/>
    <property type="match status" value="1"/>
</dbReference>
<evidence type="ECO:0000256" key="4">
    <source>
        <dbReference type="ARBA" id="ARBA00023136"/>
    </source>
</evidence>
<dbReference type="Gene3D" id="1.25.40.10">
    <property type="entry name" value="Tetratricopeptide repeat domain"/>
    <property type="match status" value="1"/>
</dbReference>
<feature type="transmembrane region" description="Helical" evidence="6">
    <location>
        <begin position="101"/>
        <end position="125"/>
    </location>
</feature>
<dbReference type="PROSITE" id="PS50922">
    <property type="entry name" value="TLC"/>
    <property type="match status" value="1"/>
</dbReference>
<accession>A0AAV2YKJ2</accession>
<dbReference type="GO" id="GO:0005886">
    <property type="term" value="C:plasma membrane"/>
    <property type="evidence" value="ECO:0007669"/>
    <property type="project" value="TreeGrafter"/>
</dbReference>
<feature type="transmembrane region" description="Helical" evidence="6">
    <location>
        <begin position="191"/>
        <end position="210"/>
    </location>
</feature>
<name>A0AAV2YKJ2_9STRA</name>
<keyword evidence="9" id="KW-1185">Reference proteome</keyword>
<keyword evidence="2 5" id="KW-0812">Transmembrane</keyword>
<dbReference type="PANTHER" id="PTHR13439">
    <property type="entry name" value="CT120 PROTEIN"/>
    <property type="match status" value="1"/>
</dbReference>
<feature type="transmembrane region" description="Helical" evidence="6">
    <location>
        <begin position="231"/>
        <end position="254"/>
    </location>
</feature>
<evidence type="ECO:0000256" key="5">
    <source>
        <dbReference type="PROSITE-ProRule" id="PRU00205"/>
    </source>
</evidence>
<dbReference type="InterPro" id="IPR011990">
    <property type="entry name" value="TPR-like_helical_dom_sf"/>
</dbReference>
<protein>
    <recommendedName>
        <fullName evidence="7">TLC domain-containing protein</fullName>
    </recommendedName>
</protein>
<dbReference type="Pfam" id="PF14852">
    <property type="entry name" value="Fis1_TPR_N"/>
    <property type="match status" value="1"/>
</dbReference>
<evidence type="ECO:0000256" key="3">
    <source>
        <dbReference type="ARBA" id="ARBA00022989"/>
    </source>
</evidence>
<organism evidence="8 9">
    <name type="scientific">Lagenidium giganteum</name>
    <dbReference type="NCBI Taxonomy" id="4803"/>
    <lineage>
        <taxon>Eukaryota</taxon>
        <taxon>Sar</taxon>
        <taxon>Stramenopiles</taxon>
        <taxon>Oomycota</taxon>
        <taxon>Peronosporomycetes</taxon>
        <taxon>Pythiales</taxon>
        <taxon>Pythiaceae</taxon>
    </lineage>
</organism>
<reference evidence="8" key="2">
    <citation type="journal article" date="2023" name="Microbiol Resour">
        <title>Decontamination and Annotation of the Draft Genome Sequence of the Oomycete Lagenidium giganteum ARSEF 373.</title>
        <authorList>
            <person name="Morgan W.R."/>
            <person name="Tartar A."/>
        </authorList>
    </citation>
    <scope>NUCLEOTIDE SEQUENCE</scope>
    <source>
        <strain evidence="8">ARSEF 373</strain>
    </source>
</reference>
<evidence type="ECO:0000256" key="6">
    <source>
        <dbReference type="SAM" id="Phobius"/>
    </source>
</evidence>
<evidence type="ECO:0000256" key="2">
    <source>
        <dbReference type="ARBA" id="ARBA00022692"/>
    </source>
</evidence>
<gene>
    <name evidence="8" type="ORF">N0F65_001849</name>
</gene>
<dbReference type="Pfam" id="PF03798">
    <property type="entry name" value="TRAM_LAG1_CLN8"/>
    <property type="match status" value="1"/>
</dbReference>
<dbReference type="Proteomes" id="UP001146120">
    <property type="component" value="Unassembled WGS sequence"/>
</dbReference>
<evidence type="ECO:0000313" key="8">
    <source>
        <dbReference type="EMBL" id="DAZ95510.1"/>
    </source>
</evidence>
<dbReference type="InterPro" id="IPR028061">
    <property type="entry name" value="Fis1_TPR_C"/>
</dbReference>
<feature type="transmembrane region" description="Helical" evidence="6">
    <location>
        <begin position="63"/>
        <end position="80"/>
    </location>
</feature>
<evidence type="ECO:0000313" key="9">
    <source>
        <dbReference type="Proteomes" id="UP001146120"/>
    </source>
</evidence>
<keyword evidence="3 6" id="KW-1133">Transmembrane helix</keyword>
<dbReference type="GO" id="GO:0007009">
    <property type="term" value="P:plasma membrane organization"/>
    <property type="evidence" value="ECO:0007669"/>
    <property type="project" value="TreeGrafter"/>
</dbReference>
<dbReference type="InterPro" id="IPR028058">
    <property type="entry name" value="Fis1_TPR_N"/>
</dbReference>
<comment type="subcellular location">
    <subcellularLocation>
        <location evidence="1">Membrane</location>
        <topology evidence="1">Multi-pass membrane protein</topology>
    </subcellularLocation>
</comment>
<dbReference type="CDD" id="cd12212">
    <property type="entry name" value="Fis1"/>
    <property type="match status" value="1"/>
</dbReference>
<dbReference type="EMBL" id="DAKRPA010000201">
    <property type="protein sequence ID" value="DAZ95510.1"/>
    <property type="molecule type" value="Genomic_DNA"/>
</dbReference>
<dbReference type="PANTHER" id="PTHR13439:SF4">
    <property type="entry name" value="TLC DOMAIN-CONTAINING PROTEIN"/>
    <property type="match status" value="1"/>
</dbReference>
<dbReference type="AlphaFoldDB" id="A0AAV2YKJ2"/>
<feature type="domain" description="TLC" evidence="7">
    <location>
        <begin position="97"/>
        <end position="305"/>
    </location>
</feature>
<dbReference type="GO" id="GO:0097035">
    <property type="term" value="P:regulation of membrane lipid distribution"/>
    <property type="evidence" value="ECO:0007669"/>
    <property type="project" value="TreeGrafter"/>
</dbReference>
<dbReference type="SUPFAM" id="SSF48452">
    <property type="entry name" value="TPR-like"/>
    <property type="match status" value="1"/>
</dbReference>
<sequence length="466" mass="52047">MAPKNTREAIRPKYCAVLRRPSSCPVKQWRNNASAILITMLTKALVVTWSGLCGAMLLSDPKLWRVAASSVVFTLVRLFHTPIVATHVTAFSKFSDDERLLWSNTLTSLLHSTVSALLVLATLAFDHSLSGDFVNRTTAIEFLTICVSTGYFAYDLWDYVLNRLYIKAPGIIVHHVVILICYISALGKTVGLPLLSLALLCELQSAFMHLRKLMSMSRFNLADSMAYRTVWSLQWASFVFARTIPHILVAVMVFQQRALFDSMVHFAMAFGGMVLINILNLQVCLSRISVLGAVQEANDERKLRNGHAHGASMKSTSHGASGGAFGKDAEWFSLEELENAREQYLEEQEKDQPSPQVKFRYAIALAKSTKRDDKQRGIGLLEDLVDEGYETKDCLYWIALTYYGLGEYRKSRSFCERLLRADPTHTKALALHDCIKEMVSRDGAIGVGLVGAVVVLGIALRFLLKR</sequence>
<dbReference type="InterPro" id="IPR050846">
    <property type="entry name" value="TLCD"/>
</dbReference>
<feature type="transmembrane region" description="Helical" evidence="6">
    <location>
        <begin position="266"/>
        <end position="294"/>
    </location>
</feature>
<dbReference type="GO" id="GO:0071709">
    <property type="term" value="P:membrane assembly"/>
    <property type="evidence" value="ECO:0007669"/>
    <property type="project" value="TreeGrafter"/>
</dbReference>
<dbReference type="InterPro" id="IPR033745">
    <property type="entry name" value="Fis1_cytosol"/>
</dbReference>
<dbReference type="GO" id="GO:0055091">
    <property type="term" value="P:phospholipid homeostasis"/>
    <property type="evidence" value="ECO:0007669"/>
    <property type="project" value="TreeGrafter"/>
</dbReference>
<feature type="transmembrane region" description="Helical" evidence="6">
    <location>
        <begin position="35"/>
        <end position="57"/>
    </location>
</feature>